<feature type="domain" description="PAC" evidence="8">
    <location>
        <begin position="88"/>
        <end position="139"/>
    </location>
</feature>
<feature type="domain" description="PAC" evidence="8">
    <location>
        <begin position="215"/>
        <end position="267"/>
    </location>
</feature>
<dbReference type="InterPro" id="IPR003661">
    <property type="entry name" value="HisK_dim/P_dom"/>
</dbReference>
<dbReference type="PANTHER" id="PTHR43065:SF49">
    <property type="entry name" value="HISTIDINE KINASE"/>
    <property type="match status" value="1"/>
</dbReference>
<organism evidence="9 10">
    <name type="scientific">Rhodoplanes elegans</name>
    <dbReference type="NCBI Taxonomy" id="29408"/>
    <lineage>
        <taxon>Bacteria</taxon>
        <taxon>Pseudomonadati</taxon>
        <taxon>Pseudomonadota</taxon>
        <taxon>Alphaproteobacteria</taxon>
        <taxon>Hyphomicrobiales</taxon>
        <taxon>Nitrobacteraceae</taxon>
        <taxon>Rhodoplanes</taxon>
    </lineage>
</organism>
<dbReference type="SMART" id="SM00448">
    <property type="entry name" value="REC"/>
    <property type="match status" value="1"/>
</dbReference>
<dbReference type="AlphaFoldDB" id="A0A327K5F1"/>
<dbReference type="SUPFAM" id="SSF55874">
    <property type="entry name" value="ATPase domain of HSP90 chaperone/DNA topoisomerase II/histidine kinase"/>
    <property type="match status" value="1"/>
</dbReference>
<evidence type="ECO:0000313" key="10">
    <source>
        <dbReference type="Proteomes" id="UP000248863"/>
    </source>
</evidence>
<dbReference type="InterPro" id="IPR005467">
    <property type="entry name" value="His_kinase_dom"/>
</dbReference>
<dbReference type="SMART" id="SM00091">
    <property type="entry name" value="PAS"/>
    <property type="match status" value="2"/>
</dbReference>
<dbReference type="Gene3D" id="3.40.50.2300">
    <property type="match status" value="1"/>
</dbReference>
<dbReference type="InterPro" id="IPR035965">
    <property type="entry name" value="PAS-like_dom_sf"/>
</dbReference>
<dbReference type="OrthoDB" id="9796100at2"/>
<comment type="caution">
    <text evidence="9">The sequence shown here is derived from an EMBL/GenBank/DDBJ whole genome shotgun (WGS) entry which is preliminary data.</text>
</comment>
<dbReference type="InterPro" id="IPR011006">
    <property type="entry name" value="CheY-like_superfamily"/>
</dbReference>
<dbReference type="SUPFAM" id="SSF55785">
    <property type="entry name" value="PYP-like sensor domain (PAS domain)"/>
    <property type="match status" value="2"/>
</dbReference>
<dbReference type="PANTHER" id="PTHR43065">
    <property type="entry name" value="SENSOR HISTIDINE KINASE"/>
    <property type="match status" value="1"/>
</dbReference>
<feature type="domain" description="Histidine kinase" evidence="5">
    <location>
        <begin position="287"/>
        <end position="512"/>
    </location>
</feature>
<feature type="domain" description="PAS" evidence="7">
    <location>
        <begin position="13"/>
        <end position="86"/>
    </location>
</feature>
<dbReference type="PROSITE" id="PS50110">
    <property type="entry name" value="RESPONSE_REGULATORY"/>
    <property type="match status" value="1"/>
</dbReference>
<feature type="modified residue" description="4-aspartylphosphate" evidence="4">
    <location>
        <position position="579"/>
    </location>
</feature>
<keyword evidence="10" id="KW-1185">Reference proteome</keyword>
<dbReference type="CDD" id="cd00130">
    <property type="entry name" value="PAS"/>
    <property type="match status" value="2"/>
</dbReference>
<evidence type="ECO:0000256" key="1">
    <source>
        <dbReference type="ARBA" id="ARBA00000085"/>
    </source>
</evidence>
<dbReference type="RefSeq" id="WP_111359477.1">
    <property type="nucleotide sequence ID" value="NZ_NHSK01000173.1"/>
</dbReference>
<accession>A0A327K5F1</accession>
<dbReference type="GO" id="GO:0000155">
    <property type="term" value="F:phosphorelay sensor kinase activity"/>
    <property type="evidence" value="ECO:0007669"/>
    <property type="project" value="InterPro"/>
</dbReference>
<dbReference type="PROSITE" id="PS50112">
    <property type="entry name" value="PAS"/>
    <property type="match status" value="2"/>
</dbReference>
<name>A0A327K5F1_9BRAD</name>
<dbReference type="InterPro" id="IPR000700">
    <property type="entry name" value="PAS-assoc_C"/>
</dbReference>
<dbReference type="SMART" id="SM00086">
    <property type="entry name" value="PAC"/>
    <property type="match status" value="2"/>
</dbReference>
<dbReference type="SMART" id="SM00387">
    <property type="entry name" value="HATPase_c"/>
    <property type="match status" value="1"/>
</dbReference>
<sequence length="667" mass="72431">MKRTTEAPCRPSDDEQFRLLVDSLTDHAIYMLDPSGVITHWNTGAERLKGYSAAEILGQHFSRFYTREDRLAGAPVRVLDTALRTGRYEAEGWRVRKDGSRFFASVVVEPIRTDGRLVGFAKITRDITERRAAQEALRESERQFRLLVKGVTDYALFMLDPNGIVTNWNAGAEAIKGYAADEIVGQHFSRFYTEEERAAGFPARALQRAADEGRYEAEGWRVRKDGRPFWAHAVIDAIRDEEGALVGFAKITRDVTERRETQLALQKAEAQRARAQKMEALGQLTGGVAHDFNNLLMIVGGHLKTLQALAAGDLPPGDPKVVRAVEAIGIATRRGSALTRQLLTFSRRQTLNPVVIRIDERLDEFRAMLESSIGDATTLALHAAKATWPVEIDISELELALLNLVVNARDAMPSGGIVTVVCENVVLAPTDTPDQLAGDFVAVSVADTGTGIAPDVLPRVFDPFFTTKQAQQGTGLGLSQVHGFAHQSGGTVTITSVLGAGTTVTLYLPRTEERPRPVVEWSAAAPEGGAALLVEDNPDVAELSAAMLTELGWRVEHVGDARAALAAVAERRFALVVSDVVMAGEMDGFALARTLRAQQAGLPVVLVTGYSEAAARAHAEFTVVRKPFELATLASAIEAATAEARAAPSNLVQLRAARRRHHGEDES</sequence>
<dbReference type="Pfam" id="PF02518">
    <property type="entry name" value="HATPase_c"/>
    <property type="match status" value="1"/>
</dbReference>
<feature type="domain" description="PAS" evidence="7">
    <location>
        <begin position="140"/>
        <end position="213"/>
    </location>
</feature>
<evidence type="ECO:0000259" key="5">
    <source>
        <dbReference type="PROSITE" id="PS50109"/>
    </source>
</evidence>
<dbReference type="InterPro" id="IPR001789">
    <property type="entry name" value="Sig_transdc_resp-reg_receiver"/>
</dbReference>
<proteinExistence type="predicted"/>
<dbReference type="InterPro" id="IPR003594">
    <property type="entry name" value="HATPase_dom"/>
</dbReference>
<dbReference type="PRINTS" id="PR00344">
    <property type="entry name" value="BCTRLSENSOR"/>
</dbReference>
<feature type="domain" description="Response regulatory" evidence="6">
    <location>
        <begin position="530"/>
        <end position="641"/>
    </location>
</feature>
<dbReference type="SMART" id="SM00388">
    <property type="entry name" value="HisKA"/>
    <property type="match status" value="1"/>
</dbReference>
<dbReference type="InterPro" id="IPR000014">
    <property type="entry name" value="PAS"/>
</dbReference>
<evidence type="ECO:0000256" key="2">
    <source>
        <dbReference type="ARBA" id="ARBA00012438"/>
    </source>
</evidence>
<dbReference type="EC" id="2.7.13.3" evidence="2"/>
<evidence type="ECO:0000259" key="6">
    <source>
        <dbReference type="PROSITE" id="PS50110"/>
    </source>
</evidence>
<dbReference type="EMBL" id="NPEU01000391">
    <property type="protein sequence ID" value="RAI32963.1"/>
    <property type="molecule type" value="Genomic_DNA"/>
</dbReference>
<dbReference type="InterPro" id="IPR004358">
    <property type="entry name" value="Sig_transdc_His_kin-like_C"/>
</dbReference>
<keyword evidence="3 4" id="KW-0597">Phosphoprotein</keyword>
<evidence type="ECO:0000256" key="4">
    <source>
        <dbReference type="PROSITE-ProRule" id="PRU00169"/>
    </source>
</evidence>
<dbReference type="InterPro" id="IPR036097">
    <property type="entry name" value="HisK_dim/P_sf"/>
</dbReference>
<evidence type="ECO:0000313" key="9">
    <source>
        <dbReference type="EMBL" id="RAI32963.1"/>
    </source>
</evidence>
<dbReference type="Pfam" id="PF00072">
    <property type="entry name" value="Response_reg"/>
    <property type="match status" value="1"/>
</dbReference>
<dbReference type="Gene3D" id="1.10.287.130">
    <property type="match status" value="1"/>
</dbReference>
<dbReference type="Gene3D" id="3.30.450.20">
    <property type="entry name" value="PAS domain"/>
    <property type="match status" value="2"/>
</dbReference>
<reference evidence="9 10" key="1">
    <citation type="submission" date="2017-07" db="EMBL/GenBank/DDBJ databases">
        <title>Draft Genome Sequences of Select Purple Nonsulfur Bacteria.</title>
        <authorList>
            <person name="Lasarre B."/>
            <person name="Mckinlay J.B."/>
        </authorList>
    </citation>
    <scope>NUCLEOTIDE SEQUENCE [LARGE SCALE GENOMIC DNA]</scope>
    <source>
        <strain evidence="9 10">DSM 11907</strain>
    </source>
</reference>
<dbReference type="PROSITE" id="PS50109">
    <property type="entry name" value="HIS_KIN"/>
    <property type="match status" value="1"/>
</dbReference>
<dbReference type="SUPFAM" id="SSF52172">
    <property type="entry name" value="CheY-like"/>
    <property type="match status" value="1"/>
</dbReference>
<dbReference type="SUPFAM" id="SSF47384">
    <property type="entry name" value="Homodimeric domain of signal transducing histidine kinase"/>
    <property type="match status" value="1"/>
</dbReference>
<evidence type="ECO:0000259" key="8">
    <source>
        <dbReference type="PROSITE" id="PS50113"/>
    </source>
</evidence>
<protein>
    <recommendedName>
        <fullName evidence="2">histidine kinase</fullName>
        <ecNumber evidence="2">2.7.13.3</ecNumber>
    </recommendedName>
</protein>
<dbReference type="PROSITE" id="PS50113">
    <property type="entry name" value="PAC"/>
    <property type="match status" value="2"/>
</dbReference>
<evidence type="ECO:0000256" key="3">
    <source>
        <dbReference type="ARBA" id="ARBA00022553"/>
    </source>
</evidence>
<dbReference type="Proteomes" id="UP000248863">
    <property type="component" value="Unassembled WGS sequence"/>
</dbReference>
<dbReference type="NCBIfam" id="TIGR00229">
    <property type="entry name" value="sensory_box"/>
    <property type="match status" value="2"/>
</dbReference>
<dbReference type="CDD" id="cd00082">
    <property type="entry name" value="HisKA"/>
    <property type="match status" value="1"/>
</dbReference>
<dbReference type="Pfam" id="PF13426">
    <property type="entry name" value="PAS_9"/>
    <property type="match status" value="2"/>
</dbReference>
<gene>
    <name evidence="9" type="ORF">CH338_23330</name>
</gene>
<dbReference type="InterPro" id="IPR036890">
    <property type="entry name" value="HATPase_C_sf"/>
</dbReference>
<evidence type="ECO:0000259" key="7">
    <source>
        <dbReference type="PROSITE" id="PS50112"/>
    </source>
</evidence>
<dbReference type="InterPro" id="IPR001610">
    <property type="entry name" value="PAC"/>
</dbReference>
<comment type="catalytic activity">
    <reaction evidence="1">
        <text>ATP + protein L-histidine = ADP + protein N-phospho-L-histidine.</text>
        <dbReference type="EC" id="2.7.13.3"/>
    </reaction>
</comment>
<dbReference type="Gene3D" id="3.30.565.10">
    <property type="entry name" value="Histidine kinase-like ATPase, C-terminal domain"/>
    <property type="match status" value="1"/>
</dbReference>